<reference evidence="4 5" key="1">
    <citation type="submission" date="2019-03" db="EMBL/GenBank/DDBJ databases">
        <authorList>
            <person name="Jensen L."/>
            <person name="Storgaard J."/>
            <person name="Sulaj E."/>
            <person name="Schramm A."/>
            <person name="Marshall I.P.G."/>
        </authorList>
    </citation>
    <scope>NUCLEOTIDE SEQUENCE [LARGE SCALE GENOMIC DNA]</scope>
    <source>
        <strain evidence="4 5">2017H2G3</strain>
    </source>
</reference>
<keyword evidence="2" id="KW-0732">Signal</keyword>
<dbReference type="PROSITE" id="PS51257">
    <property type="entry name" value="PROKAR_LIPOPROTEIN"/>
    <property type="match status" value="1"/>
</dbReference>
<dbReference type="AlphaFoldDB" id="A0A4R1AWE7"/>
<evidence type="ECO:0000259" key="3">
    <source>
        <dbReference type="Pfam" id="PF07563"/>
    </source>
</evidence>
<feature type="chain" id="PRO_5038423522" evidence="2">
    <location>
        <begin position="25"/>
        <end position="197"/>
    </location>
</feature>
<evidence type="ECO:0000256" key="2">
    <source>
        <dbReference type="SAM" id="SignalP"/>
    </source>
</evidence>
<organism evidence="4 5">
    <name type="scientific">Cytobacillus praedii</name>
    <dbReference type="NCBI Taxonomy" id="1742358"/>
    <lineage>
        <taxon>Bacteria</taxon>
        <taxon>Bacillati</taxon>
        <taxon>Bacillota</taxon>
        <taxon>Bacilli</taxon>
        <taxon>Bacillales</taxon>
        <taxon>Bacillaceae</taxon>
        <taxon>Cytobacillus</taxon>
    </lineage>
</organism>
<feature type="signal peptide" evidence="2">
    <location>
        <begin position="1"/>
        <end position="24"/>
    </location>
</feature>
<sequence length="197" mass="21642">MLIRRKRVFLTVFAAIFLVLGACSNDTDKNTKKSEEENTESADKKEGMDHSNMDMSSSGEIPEDLKAAENPTYPVGSKAKIESDHMEGMKGAEATIVGAYDTIAYTISYTPTTGGERVENHKWVIHEEIPEAGDKPLEPGSEFVINASHMKGMDGATAEIDTAEETTVYMVDFTTTTSGEEIKNHKWVTESELSPIE</sequence>
<dbReference type="InterPro" id="IPR011438">
    <property type="entry name" value="DUF1541"/>
</dbReference>
<dbReference type="Proteomes" id="UP000293846">
    <property type="component" value="Unassembled WGS sequence"/>
</dbReference>
<feature type="domain" description="DUF1541" evidence="3">
    <location>
        <begin position="75"/>
        <end position="126"/>
    </location>
</feature>
<feature type="compositionally biased region" description="Basic and acidic residues" evidence="1">
    <location>
        <begin position="27"/>
        <end position="52"/>
    </location>
</feature>
<feature type="region of interest" description="Disordered" evidence="1">
    <location>
        <begin position="27"/>
        <end position="77"/>
    </location>
</feature>
<protein>
    <submittedName>
        <fullName evidence="4">DUF1541 domain-containing protein</fullName>
    </submittedName>
</protein>
<keyword evidence="5" id="KW-1185">Reference proteome</keyword>
<dbReference type="OrthoDB" id="1701949at2"/>
<name>A0A4R1AWE7_9BACI</name>
<dbReference type="EMBL" id="SJTH01000007">
    <property type="protein sequence ID" value="TCJ04716.1"/>
    <property type="molecule type" value="Genomic_DNA"/>
</dbReference>
<accession>A0A4R1AWE7</accession>
<proteinExistence type="predicted"/>
<gene>
    <name evidence="4" type="ORF">E0Y62_07870</name>
</gene>
<evidence type="ECO:0000313" key="5">
    <source>
        <dbReference type="Proteomes" id="UP000293846"/>
    </source>
</evidence>
<evidence type="ECO:0000313" key="4">
    <source>
        <dbReference type="EMBL" id="TCJ04716.1"/>
    </source>
</evidence>
<evidence type="ECO:0000256" key="1">
    <source>
        <dbReference type="SAM" id="MobiDB-lite"/>
    </source>
</evidence>
<dbReference type="RefSeq" id="WP_057763467.1">
    <property type="nucleotide sequence ID" value="NZ_LMBX01000008.1"/>
</dbReference>
<comment type="caution">
    <text evidence="4">The sequence shown here is derived from an EMBL/GenBank/DDBJ whole genome shotgun (WGS) entry which is preliminary data.</text>
</comment>
<dbReference type="Pfam" id="PF07563">
    <property type="entry name" value="DUF1541"/>
    <property type="match status" value="2"/>
</dbReference>
<dbReference type="Gene3D" id="2.30.30.1210">
    <property type="entry name" value="Domain of unknown function DUF1541"/>
    <property type="match status" value="1"/>
</dbReference>
<feature type="domain" description="DUF1541" evidence="3">
    <location>
        <begin position="139"/>
        <end position="190"/>
    </location>
</feature>
<dbReference type="STRING" id="1742358.GCA_001439605_04741"/>